<organism evidence="2 3">
    <name type="scientific">Stylosanthes scabra</name>
    <dbReference type="NCBI Taxonomy" id="79078"/>
    <lineage>
        <taxon>Eukaryota</taxon>
        <taxon>Viridiplantae</taxon>
        <taxon>Streptophyta</taxon>
        <taxon>Embryophyta</taxon>
        <taxon>Tracheophyta</taxon>
        <taxon>Spermatophyta</taxon>
        <taxon>Magnoliopsida</taxon>
        <taxon>eudicotyledons</taxon>
        <taxon>Gunneridae</taxon>
        <taxon>Pentapetalae</taxon>
        <taxon>rosids</taxon>
        <taxon>fabids</taxon>
        <taxon>Fabales</taxon>
        <taxon>Fabaceae</taxon>
        <taxon>Papilionoideae</taxon>
        <taxon>50 kb inversion clade</taxon>
        <taxon>dalbergioids sensu lato</taxon>
        <taxon>Dalbergieae</taxon>
        <taxon>Pterocarpus clade</taxon>
        <taxon>Stylosanthes</taxon>
    </lineage>
</organism>
<name>A0ABU6QRD2_9FABA</name>
<reference evidence="2 3" key="1">
    <citation type="journal article" date="2023" name="Plants (Basel)">
        <title>Bridging the Gap: Combining Genomics and Transcriptomics Approaches to Understand Stylosanthes scabra, an Orphan Legume from the Brazilian Caatinga.</title>
        <authorList>
            <person name="Ferreira-Neto J.R.C."/>
            <person name="da Silva M.D."/>
            <person name="Binneck E."/>
            <person name="de Melo N.F."/>
            <person name="da Silva R.H."/>
            <person name="de Melo A.L.T.M."/>
            <person name="Pandolfi V."/>
            <person name="Bustamante F.O."/>
            <person name="Brasileiro-Vidal A.C."/>
            <person name="Benko-Iseppon A.M."/>
        </authorList>
    </citation>
    <scope>NUCLEOTIDE SEQUENCE [LARGE SCALE GENOMIC DNA]</scope>
    <source>
        <tissue evidence="2">Leaves</tissue>
    </source>
</reference>
<gene>
    <name evidence="2" type="ORF">PIB30_079470</name>
</gene>
<accession>A0ABU6QRD2</accession>
<evidence type="ECO:0000313" key="3">
    <source>
        <dbReference type="Proteomes" id="UP001341840"/>
    </source>
</evidence>
<protein>
    <submittedName>
        <fullName evidence="2">Uncharacterized protein</fullName>
    </submittedName>
</protein>
<keyword evidence="3" id="KW-1185">Reference proteome</keyword>
<proteinExistence type="predicted"/>
<evidence type="ECO:0000256" key="1">
    <source>
        <dbReference type="SAM" id="Coils"/>
    </source>
</evidence>
<comment type="caution">
    <text evidence="2">The sequence shown here is derived from an EMBL/GenBank/DDBJ whole genome shotgun (WGS) entry which is preliminary data.</text>
</comment>
<keyword evidence="1" id="KW-0175">Coiled coil</keyword>
<evidence type="ECO:0000313" key="2">
    <source>
        <dbReference type="EMBL" id="MED6114348.1"/>
    </source>
</evidence>
<sequence>MGTTKEQEAESTEHEQFIRVEQLEKELLTAKQLLADTRAGLAKIKATNLTLKTRMEEFEQKKASTNSK</sequence>
<dbReference type="Proteomes" id="UP001341840">
    <property type="component" value="Unassembled WGS sequence"/>
</dbReference>
<feature type="non-terminal residue" evidence="2">
    <location>
        <position position="68"/>
    </location>
</feature>
<dbReference type="EMBL" id="JASCZI010001128">
    <property type="protein sequence ID" value="MED6114348.1"/>
    <property type="molecule type" value="Genomic_DNA"/>
</dbReference>
<feature type="coiled-coil region" evidence="1">
    <location>
        <begin position="20"/>
        <end position="61"/>
    </location>
</feature>